<dbReference type="Proteomes" id="UP001175271">
    <property type="component" value="Unassembled WGS sequence"/>
</dbReference>
<evidence type="ECO:0000256" key="1">
    <source>
        <dbReference type="SAM" id="MobiDB-lite"/>
    </source>
</evidence>
<dbReference type="AlphaFoldDB" id="A0AA39HY80"/>
<feature type="region of interest" description="Disordered" evidence="1">
    <location>
        <begin position="301"/>
        <end position="331"/>
    </location>
</feature>
<comment type="caution">
    <text evidence="2">The sequence shown here is derived from an EMBL/GenBank/DDBJ whole genome shotgun (WGS) entry which is preliminary data.</text>
</comment>
<accession>A0AA39HY80</accession>
<feature type="region of interest" description="Disordered" evidence="1">
    <location>
        <begin position="351"/>
        <end position="393"/>
    </location>
</feature>
<feature type="compositionally biased region" description="Basic and acidic residues" evidence="1">
    <location>
        <begin position="317"/>
        <end position="328"/>
    </location>
</feature>
<keyword evidence="3" id="KW-1185">Reference proteome</keyword>
<dbReference type="EMBL" id="JAUCMV010000003">
    <property type="protein sequence ID" value="KAK0413474.1"/>
    <property type="molecule type" value="Genomic_DNA"/>
</dbReference>
<sequence>MDEEGITLDLDTEQELLERCQEEFELKEAEMMKSRPLKRKSPPPGPSRISNALRNRLSSAQQFGIDISERLGRVQPKEYELDDLYGSLAVDISDPLLQPQAIVVQSMKEKMAHYQVERVFAEFKPESVEPIDESSWAVTFKNADTCAHMALAMSKKMKRVRLEKQPEEGEVVEHSDEEEGLVAEEDGDDVYINKRDESVSTKQSDYVEVDTEKMKLPPGKWRVVTMHVPPKAMLIFRFAYVKDLRSAKENKDDRRNQTHKDKDGFVYNWTSSNEKCRPGLNIFDKDGNELDWDYEHDTRFYEDDKKEGDGTGPPMKRSKDDSPVKKDEDDGLAFLKNRKIKMKGRGSVRFGGALELDKVKNSNPSRKMASESVDIGDFTGDLHPDPTPQPWDR</sequence>
<name>A0AA39HY80_9BILA</name>
<feature type="region of interest" description="Disordered" evidence="1">
    <location>
        <begin position="28"/>
        <end position="51"/>
    </location>
</feature>
<protein>
    <submittedName>
        <fullName evidence="2">Uncharacterized protein</fullName>
    </submittedName>
</protein>
<gene>
    <name evidence="2" type="ORF">QR680_006829</name>
</gene>
<reference evidence="2" key="1">
    <citation type="submission" date="2023-06" db="EMBL/GenBank/DDBJ databases">
        <title>Genomic analysis of the entomopathogenic nematode Steinernema hermaphroditum.</title>
        <authorList>
            <person name="Schwarz E.M."/>
            <person name="Heppert J.K."/>
            <person name="Baniya A."/>
            <person name="Schwartz H.T."/>
            <person name="Tan C.-H."/>
            <person name="Antoshechkin I."/>
            <person name="Sternberg P.W."/>
            <person name="Goodrich-Blair H."/>
            <person name="Dillman A.R."/>
        </authorList>
    </citation>
    <scope>NUCLEOTIDE SEQUENCE</scope>
    <source>
        <strain evidence="2">PS9179</strain>
        <tissue evidence="2">Whole animal</tissue>
    </source>
</reference>
<proteinExistence type="predicted"/>
<organism evidence="2 3">
    <name type="scientific">Steinernema hermaphroditum</name>
    <dbReference type="NCBI Taxonomy" id="289476"/>
    <lineage>
        <taxon>Eukaryota</taxon>
        <taxon>Metazoa</taxon>
        <taxon>Ecdysozoa</taxon>
        <taxon>Nematoda</taxon>
        <taxon>Chromadorea</taxon>
        <taxon>Rhabditida</taxon>
        <taxon>Tylenchina</taxon>
        <taxon>Panagrolaimomorpha</taxon>
        <taxon>Strongyloidoidea</taxon>
        <taxon>Steinernematidae</taxon>
        <taxon>Steinernema</taxon>
    </lineage>
</organism>
<evidence type="ECO:0000313" key="3">
    <source>
        <dbReference type="Proteomes" id="UP001175271"/>
    </source>
</evidence>
<evidence type="ECO:0000313" key="2">
    <source>
        <dbReference type="EMBL" id="KAK0413474.1"/>
    </source>
</evidence>